<feature type="domain" description="DUF4352" evidence="4">
    <location>
        <begin position="96"/>
        <end position="197"/>
    </location>
</feature>
<dbReference type="InterPro" id="IPR029050">
    <property type="entry name" value="Immunoprotect_excell_Ig-like"/>
</dbReference>
<feature type="region of interest" description="Disordered" evidence="2">
    <location>
        <begin position="48"/>
        <end position="78"/>
    </location>
</feature>
<keyword evidence="3" id="KW-1133">Transmembrane helix</keyword>
<keyword evidence="3" id="KW-0472">Membrane</keyword>
<sequence>MSYPQQPAAMYPQQPQPPQPKKRKKWPWIVGGFVLIVFLFAAANGQETTTPSAESGTEAKSAGKQKSPEAEQSNAGGVTRLEFGETHTWSGGEAITVSAPEEYTPSNQFLQAPEGKRFVALDVTIANKGDDEYNAMSTKLTAQHNGQVAQQNYAAGDTLPDVELPPGGSTTFTSVYEIGEEAGKLQISVQPNPFAAETVYFSGQF</sequence>
<feature type="region of interest" description="Disordered" evidence="2">
    <location>
        <begin position="1"/>
        <end position="24"/>
    </location>
</feature>
<proteinExistence type="predicted"/>
<dbReference type="RefSeq" id="WP_158546651.1">
    <property type="nucleotide sequence ID" value="NZ_QPJC01000002.1"/>
</dbReference>
<keyword evidence="1" id="KW-0732">Signal</keyword>
<feature type="compositionally biased region" description="Low complexity" evidence="2">
    <location>
        <begin position="1"/>
        <end position="13"/>
    </location>
</feature>
<keyword evidence="6" id="KW-1185">Reference proteome</keyword>
<dbReference type="Pfam" id="PF11611">
    <property type="entry name" value="DUF4352"/>
    <property type="match status" value="1"/>
</dbReference>
<evidence type="ECO:0000256" key="1">
    <source>
        <dbReference type="ARBA" id="ARBA00022729"/>
    </source>
</evidence>
<keyword evidence="3" id="KW-0812">Transmembrane</keyword>
<dbReference type="AlphaFoldDB" id="A0A368W1I4"/>
<feature type="transmembrane region" description="Helical" evidence="3">
    <location>
        <begin position="26"/>
        <end position="43"/>
    </location>
</feature>
<dbReference type="InterPro" id="IPR029051">
    <property type="entry name" value="DUF4352"/>
</dbReference>
<evidence type="ECO:0000259" key="4">
    <source>
        <dbReference type="Pfam" id="PF11611"/>
    </source>
</evidence>
<organism evidence="5 6">
    <name type="scientific">Halopolyspora algeriensis</name>
    <dbReference type="NCBI Taxonomy" id="1500506"/>
    <lineage>
        <taxon>Bacteria</taxon>
        <taxon>Bacillati</taxon>
        <taxon>Actinomycetota</taxon>
        <taxon>Actinomycetes</taxon>
        <taxon>Actinomycetes incertae sedis</taxon>
        <taxon>Halopolyspora</taxon>
    </lineage>
</organism>
<evidence type="ECO:0000256" key="3">
    <source>
        <dbReference type="SAM" id="Phobius"/>
    </source>
</evidence>
<dbReference type="Proteomes" id="UP000253495">
    <property type="component" value="Unassembled WGS sequence"/>
</dbReference>
<evidence type="ECO:0000313" key="6">
    <source>
        <dbReference type="Proteomes" id="UP000253495"/>
    </source>
</evidence>
<name>A0A368W1I4_9ACTN</name>
<dbReference type="EMBL" id="QPJC01000002">
    <property type="protein sequence ID" value="RCW45858.1"/>
    <property type="molecule type" value="Genomic_DNA"/>
</dbReference>
<accession>A0A368W1I4</accession>
<reference evidence="5 6" key="1">
    <citation type="submission" date="2018-07" db="EMBL/GenBank/DDBJ databases">
        <title>Genomic Encyclopedia of Type Strains, Phase III (KMG-III): the genomes of soil and plant-associated and newly described type strains.</title>
        <authorList>
            <person name="Whitman W."/>
        </authorList>
    </citation>
    <scope>NUCLEOTIDE SEQUENCE [LARGE SCALE GENOMIC DNA]</scope>
    <source>
        <strain evidence="5 6">CECT 8575</strain>
    </source>
</reference>
<evidence type="ECO:0000256" key="2">
    <source>
        <dbReference type="SAM" id="MobiDB-lite"/>
    </source>
</evidence>
<gene>
    <name evidence="5" type="ORF">DFQ14_102159</name>
</gene>
<comment type="caution">
    <text evidence="5">The sequence shown here is derived from an EMBL/GenBank/DDBJ whole genome shotgun (WGS) entry which is preliminary data.</text>
</comment>
<dbReference type="Gene3D" id="2.60.40.1240">
    <property type="match status" value="1"/>
</dbReference>
<evidence type="ECO:0000313" key="5">
    <source>
        <dbReference type="EMBL" id="RCW45858.1"/>
    </source>
</evidence>
<protein>
    <submittedName>
        <fullName evidence="5">Uncharacterized protein DUF4352</fullName>
    </submittedName>
</protein>